<evidence type="ECO:0000256" key="1">
    <source>
        <dbReference type="SAM" id="MobiDB-lite"/>
    </source>
</evidence>
<evidence type="ECO:0000313" key="2">
    <source>
        <dbReference type="EMBL" id="KAK5942405.1"/>
    </source>
</evidence>
<dbReference type="GeneID" id="89998418"/>
<comment type="caution">
    <text evidence="2">The sequence shown here is derived from an EMBL/GenBank/DDBJ whole genome shotgun (WGS) entry which is preliminary data.</text>
</comment>
<dbReference type="EMBL" id="JAVHJV010000005">
    <property type="protein sequence ID" value="KAK5942405.1"/>
    <property type="molecule type" value="Genomic_DNA"/>
</dbReference>
<organism evidence="2 3">
    <name type="scientific">Knufia obscura</name>
    <dbReference type="NCBI Taxonomy" id="1635080"/>
    <lineage>
        <taxon>Eukaryota</taxon>
        <taxon>Fungi</taxon>
        <taxon>Dikarya</taxon>
        <taxon>Ascomycota</taxon>
        <taxon>Pezizomycotina</taxon>
        <taxon>Eurotiomycetes</taxon>
        <taxon>Chaetothyriomycetidae</taxon>
        <taxon>Chaetothyriales</taxon>
        <taxon>Trichomeriaceae</taxon>
        <taxon>Knufia</taxon>
    </lineage>
</organism>
<accession>A0ABR0RP98</accession>
<protein>
    <recommendedName>
        <fullName evidence="4">Protein kinase domain-containing protein</fullName>
    </recommendedName>
</protein>
<dbReference type="RefSeq" id="XP_064730495.1">
    <property type="nucleotide sequence ID" value="XM_064873391.1"/>
</dbReference>
<name>A0ABR0RP98_9EURO</name>
<feature type="compositionally biased region" description="Polar residues" evidence="1">
    <location>
        <begin position="80"/>
        <end position="89"/>
    </location>
</feature>
<feature type="region of interest" description="Disordered" evidence="1">
    <location>
        <begin position="80"/>
        <end position="108"/>
    </location>
</feature>
<dbReference type="InterPro" id="IPR011009">
    <property type="entry name" value="Kinase-like_dom_sf"/>
</dbReference>
<keyword evidence="3" id="KW-1185">Reference proteome</keyword>
<evidence type="ECO:0000313" key="3">
    <source>
        <dbReference type="Proteomes" id="UP001334248"/>
    </source>
</evidence>
<evidence type="ECO:0008006" key="4">
    <source>
        <dbReference type="Google" id="ProtNLM"/>
    </source>
</evidence>
<feature type="region of interest" description="Disordered" evidence="1">
    <location>
        <begin position="1"/>
        <end position="68"/>
    </location>
</feature>
<gene>
    <name evidence="2" type="ORF">PMZ80_004969</name>
</gene>
<sequence length="330" mass="36587">MYLNQDDMASSFSLKRKAESSGDDYADSPSIISEAGDVMLSPTKKRKLEMSPLPMPDQASPSVPPNDLTDALVQLNLSQADHPTSNDGNTDTEETESNPSTARTTPERVISPPRPVLAIYLDTPSQPFILVKPSFAVGGFARCSIWLGLNDRRLYVRKLQGCCSTPKDVTHYVEHSGVPKLVSSLEHGKNPNQPQSPKVKFGCLNIAIDKQQENLSNSSYWSTMSEYVNGPTLLSVFEKAANTEFVFPEPAIWQCGLVLLEILRKMRFPDITTGGKHFRRMSHNDIYPRNILLANDNLDPTATTNFYLIDFGIATLESEPGHRWGDLSNV</sequence>
<dbReference type="Gene3D" id="1.10.510.10">
    <property type="entry name" value="Transferase(Phosphotransferase) domain 1"/>
    <property type="match status" value="1"/>
</dbReference>
<dbReference type="Proteomes" id="UP001334248">
    <property type="component" value="Unassembled WGS sequence"/>
</dbReference>
<reference evidence="2 3" key="1">
    <citation type="journal article" date="2023" name="Res Sq">
        <title>Genomic and morphological characterization of Knufia obscura isolated from the Mars 2020 spacecraft assembly facility.</title>
        <authorList>
            <person name="Chander A.M."/>
            <person name="Teixeira M.M."/>
            <person name="Singh N.K."/>
            <person name="Williams M.P."/>
            <person name="Parker C.W."/>
            <person name="Leo P."/>
            <person name="Stajich J.E."/>
            <person name="Torok T."/>
            <person name="Tighe S."/>
            <person name="Mason C.E."/>
            <person name="Venkateswaran K."/>
        </authorList>
    </citation>
    <scope>NUCLEOTIDE SEQUENCE [LARGE SCALE GENOMIC DNA]</scope>
    <source>
        <strain evidence="2 3">CCFEE 5817</strain>
    </source>
</reference>
<proteinExistence type="predicted"/>
<dbReference type="SUPFAM" id="SSF56112">
    <property type="entry name" value="Protein kinase-like (PK-like)"/>
    <property type="match status" value="1"/>
</dbReference>